<evidence type="ECO:0000313" key="1">
    <source>
        <dbReference type="EMBL" id="RRT71709.1"/>
    </source>
</evidence>
<reference evidence="1 2" key="1">
    <citation type="journal article" date="2014" name="Agronomy (Basel)">
        <title>A Draft Genome Sequence for Ensete ventricosum, the Drought-Tolerant Tree Against Hunger.</title>
        <authorList>
            <person name="Harrison J."/>
            <person name="Moore K.A."/>
            <person name="Paszkiewicz K."/>
            <person name="Jones T."/>
            <person name="Grant M."/>
            <person name="Ambacheew D."/>
            <person name="Muzemil S."/>
            <person name="Studholme D.J."/>
        </authorList>
    </citation>
    <scope>NUCLEOTIDE SEQUENCE [LARGE SCALE GENOMIC DNA]</scope>
</reference>
<evidence type="ECO:0000313" key="2">
    <source>
        <dbReference type="Proteomes" id="UP000287651"/>
    </source>
</evidence>
<dbReference type="EMBL" id="AMZH03003630">
    <property type="protein sequence ID" value="RRT71709.1"/>
    <property type="molecule type" value="Genomic_DNA"/>
</dbReference>
<protein>
    <submittedName>
        <fullName evidence="1">Uncharacterized protein</fullName>
    </submittedName>
</protein>
<organism evidence="1 2">
    <name type="scientific">Ensete ventricosum</name>
    <name type="common">Abyssinian banana</name>
    <name type="synonym">Musa ensete</name>
    <dbReference type="NCBI Taxonomy" id="4639"/>
    <lineage>
        <taxon>Eukaryota</taxon>
        <taxon>Viridiplantae</taxon>
        <taxon>Streptophyta</taxon>
        <taxon>Embryophyta</taxon>
        <taxon>Tracheophyta</taxon>
        <taxon>Spermatophyta</taxon>
        <taxon>Magnoliopsida</taxon>
        <taxon>Liliopsida</taxon>
        <taxon>Zingiberales</taxon>
        <taxon>Musaceae</taxon>
        <taxon>Ensete</taxon>
    </lineage>
</organism>
<proteinExistence type="predicted"/>
<sequence>MANLGRLLIIPNRDDSFPKLLGFNSEFSSSGPLFDEIARFPRYLFKAGPRLGASHKGAAPERAILALEMTARDVVGLGLLVASILWLVPRPSHGRGGACELSVRHSDVLYNYSLASPTDKFPHGVLSEDGYSFSCPHPISLS</sequence>
<comment type="caution">
    <text evidence="1">The sequence shown here is derived from an EMBL/GenBank/DDBJ whole genome shotgun (WGS) entry which is preliminary data.</text>
</comment>
<dbReference type="AlphaFoldDB" id="A0A427A625"/>
<accession>A0A427A625</accession>
<name>A0A427A625_ENSVE</name>
<gene>
    <name evidence="1" type="ORF">B296_00035260</name>
</gene>
<dbReference type="Proteomes" id="UP000287651">
    <property type="component" value="Unassembled WGS sequence"/>
</dbReference>